<dbReference type="Proteomes" id="UP000659061">
    <property type="component" value="Unassembled WGS sequence"/>
</dbReference>
<reference evidence="3 4" key="1">
    <citation type="submission" date="2020-07" db="EMBL/GenBank/DDBJ databases">
        <title>Sequencing the genomes of 1000 actinobacteria strains.</title>
        <authorList>
            <person name="Klenk H.-P."/>
        </authorList>
    </citation>
    <scope>NUCLEOTIDE SEQUENCE [LARGE SCALE GENOMIC DNA]</scope>
    <source>
        <strain evidence="3 4">DSM 19087</strain>
    </source>
</reference>
<protein>
    <submittedName>
        <fullName evidence="2">GNAT family N-acetyltransferase</fullName>
    </submittedName>
    <submittedName>
        <fullName evidence="3">GNAT superfamily N-acetyltransferase</fullName>
    </submittedName>
</protein>
<organism evidence="2 5">
    <name type="scientific">Aeromicrobium tamlense</name>
    <dbReference type="NCBI Taxonomy" id="375541"/>
    <lineage>
        <taxon>Bacteria</taxon>
        <taxon>Bacillati</taxon>
        <taxon>Actinomycetota</taxon>
        <taxon>Actinomycetes</taxon>
        <taxon>Propionibacteriales</taxon>
        <taxon>Nocardioidaceae</taxon>
        <taxon>Aeromicrobium</taxon>
    </lineage>
</organism>
<dbReference type="Pfam" id="PF00583">
    <property type="entry name" value="Acetyltransf_1"/>
    <property type="match status" value="1"/>
</dbReference>
<comment type="caution">
    <text evidence="2">The sequence shown here is derived from an EMBL/GenBank/DDBJ whole genome shotgun (WGS) entry which is preliminary data.</text>
</comment>
<dbReference type="CDD" id="cd04301">
    <property type="entry name" value="NAT_SF"/>
    <property type="match status" value="1"/>
</dbReference>
<gene>
    <name evidence="3" type="ORF">BJ975_000233</name>
    <name evidence="2" type="ORF">IDH50_03215</name>
</gene>
<accession>A0A8I0FST1</accession>
<dbReference type="Proteomes" id="UP000587211">
    <property type="component" value="Unassembled WGS sequence"/>
</dbReference>
<evidence type="ECO:0000259" key="1">
    <source>
        <dbReference type="PROSITE" id="PS51186"/>
    </source>
</evidence>
<dbReference type="InterPro" id="IPR000182">
    <property type="entry name" value="GNAT_dom"/>
</dbReference>
<dbReference type="AlphaFoldDB" id="A0A8I0FST1"/>
<evidence type="ECO:0000313" key="3">
    <source>
        <dbReference type="EMBL" id="NYI36858.1"/>
    </source>
</evidence>
<dbReference type="InterPro" id="IPR016181">
    <property type="entry name" value="Acyl_CoA_acyltransferase"/>
</dbReference>
<keyword evidence="2" id="KW-0808">Transferase</keyword>
<keyword evidence="4" id="KW-1185">Reference proteome</keyword>
<dbReference type="RefSeq" id="WP_179422850.1">
    <property type="nucleotide sequence ID" value="NZ_BAAAMP010000002.1"/>
</dbReference>
<name>A0A8I0FST1_9ACTN</name>
<dbReference type="Gene3D" id="3.40.630.30">
    <property type="match status" value="1"/>
</dbReference>
<evidence type="ECO:0000313" key="5">
    <source>
        <dbReference type="Proteomes" id="UP000659061"/>
    </source>
</evidence>
<dbReference type="SUPFAM" id="SSF55729">
    <property type="entry name" value="Acyl-CoA N-acyltransferases (Nat)"/>
    <property type="match status" value="1"/>
</dbReference>
<dbReference type="GO" id="GO:0016747">
    <property type="term" value="F:acyltransferase activity, transferring groups other than amino-acyl groups"/>
    <property type="evidence" value="ECO:0007669"/>
    <property type="project" value="InterPro"/>
</dbReference>
<reference evidence="2" key="2">
    <citation type="submission" date="2020-09" db="EMBL/GenBank/DDBJ databases">
        <title>Novel species in genus Aeromicrobium.</title>
        <authorList>
            <person name="Zhang G."/>
        </authorList>
    </citation>
    <scope>NUCLEOTIDE SEQUENCE</scope>
    <source>
        <strain evidence="2">SSW1-57</strain>
    </source>
</reference>
<evidence type="ECO:0000313" key="4">
    <source>
        <dbReference type="Proteomes" id="UP000587211"/>
    </source>
</evidence>
<proteinExistence type="predicted"/>
<dbReference type="PROSITE" id="PS51186">
    <property type="entry name" value="GNAT"/>
    <property type="match status" value="1"/>
</dbReference>
<sequence>MRLTLAETEAHRREVLALFLDTFSDIAPTAVPMPHVDHLYRPAIAQVRDDTGALVASALTCVPQKAAGVALLPPQMRPQGLSRAAERVSELDLVAVQPDRRGQGVGQKMIEFLESVLVSRGVRTWFGCATPDLDVAALRHFYARAGFKVLTEGQPLPPLGGQNWSVPFAEAPAFYFWKKLRAAH</sequence>
<evidence type="ECO:0000313" key="2">
    <source>
        <dbReference type="EMBL" id="MBD1269234.1"/>
    </source>
</evidence>
<dbReference type="EMBL" id="JACBZN010000001">
    <property type="protein sequence ID" value="NYI36858.1"/>
    <property type="molecule type" value="Genomic_DNA"/>
</dbReference>
<dbReference type="EMBL" id="JACWMT010000001">
    <property type="protein sequence ID" value="MBD1269234.1"/>
    <property type="molecule type" value="Genomic_DNA"/>
</dbReference>
<feature type="domain" description="N-acetyltransferase" evidence="1">
    <location>
        <begin position="1"/>
        <end position="181"/>
    </location>
</feature>